<dbReference type="EMBL" id="LAZR01002145">
    <property type="protein sequence ID" value="KKN33871.1"/>
    <property type="molecule type" value="Genomic_DNA"/>
</dbReference>
<comment type="caution">
    <text evidence="1">The sequence shown here is derived from an EMBL/GenBank/DDBJ whole genome shotgun (WGS) entry which is preliminary data.</text>
</comment>
<sequence>MPKFSVQGTIMLVAEVVLGAAGFYCAVSLAQEVSAALNSVIKPLTAVVGG</sequence>
<gene>
    <name evidence="1" type="ORF">LCGC14_0799510</name>
</gene>
<organism evidence="1">
    <name type="scientific">marine sediment metagenome</name>
    <dbReference type="NCBI Taxonomy" id="412755"/>
    <lineage>
        <taxon>unclassified sequences</taxon>
        <taxon>metagenomes</taxon>
        <taxon>ecological metagenomes</taxon>
    </lineage>
</organism>
<reference evidence="1" key="1">
    <citation type="journal article" date="2015" name="Nature">
        <title>Complex archaea that bridge the gap between prokaryotes and eukaryotes.</title>
        <authorList>
            <person name="Spang A."/>
            <person name="Saw J.H."/>
            <person name="Jorgensen S.L."/>
            <person name="Zaremba-Niedzwiedzka K."/>
            <person name="Martijn J."/>
            <person name="Lind A.E."/>
            <person name="van Eijk R."/>
            <person name="Schleper C."/>
            <person name="Guy L."/>
            <person name="Ettema T.J."/>
        </authorList>
    </citation>
    <scope>NUCLEOTIDE SEQUENCE</scope>
</reference>
<dbReference type="AlphaFoldDB" id="A0A0F9SA56"/>
<protein>
    <submittedName>
        <fullName evidence="1">Uncharacterized protein</fullName>
    </submittedName>
</protein>
<proteinExistence type="predicted"/>
<accession>A0A0F9SA56</accession>
<evidence type="ECO:0000313" key="1">
    <source>
        <dbReference type="EMBL" id="KKN33871.1"/>
    </source>
</evidence>
<name>A0A0F9SA56_9ZZZZ</name>